<keyword evidence="2" id="KW-1185">Reference proteome</keyword>
<reference evidence="2" key="1">
    <citation type="journal article" date="2019" name="Int. J. Syst. Evol. Microbiol.">
        <title>The Global Catalogue of Microorganisms (GCM) 10K type strain sequencing project: providing services to taxonomists for standard genome sequencing and annotation.</title>
        <authorList>
            <consortium name="The Broad Institute Genomics Platform"/>
            <consortium name="The Broad Institute Genome Sequencing Center for Infectious Disease"/>
            <person name="Wu L."/>
            <person name="Ma J."/>
        </authorList>
    </citation>
    <scope>NUCLEOTIDE SEQUENCE [LARGE SCALE GENOMIC DNA]</scope>
    <source>
        <strain evidence="2">CGMCC 4.7277</strain>
    </source>
</reference>
<evidence type="ECO:0000313" key="2">
    <source>
        <dbReference type="Proteomes" id="UP001596084"/>
    </source>
</evidence>
<dbReference type="Proteomes" id="UP001596084">
    <property type="component" value="Unassembled WGS sequence"/>
</dbReference>
<dbReference type="EMBL" id="JBHSMX010000054">
    <property type="protein sequence ID" value="MFC5522659.1"/>
    <property type="molecule type" value="Genomic_DNA"/>
</dbReference>
<sequence>MMTDSVEYELICLDNTIDSPEDLDWLPLHGVKPEQLVWAHRVANLVLTHKPSCDALQAYTHRTGNTIRLPQTTADNVFATLKFKRIDPKSVAAIAEVAAVLRCKLVPDDDGPEVAPQAEALMQDLTRRALQGLRPQGKSLFEQAGGAARAARVTAEPDRW</sequence>
<comment type="caution">
    <text evidence="1">The sequence shown here is derived from an EMBL/GenBank/DDBJ whole genome shotgun (WGS) entry which is preliminary data.</text>
</comment>
<name>A0ABW0QCM5_9BURK</name>
<evidence type="ECO:0000313" key="1">
    <source>
        <dbReference type="EMBL" id="MFC5522659.1"/>
    </source>
</evidence>
<protein>
    <submittedName>
        <fullName evidence="1">Uncharacterized protein</fullName>
    </submittedName>
</protein>
<accession>A0ABW0QCM5</accession>
<proteinExistence type="predicted"/>
<organism evidence="1 2">
    <name type="scientific">Polaromonas jejuensis</name>
    <dbReference type="NCBI Taxonomy" id="457502"/>
    <lineage>
        <taxon>Bacteria</taxon>
        <taxon>Pseudomonadati</taxon>
        <taxon>Pseudomonadota</taxon>
        <taxon>Betaproteobacteria</taxon>
        <taxon>Burkholderiales</taxon>
        <taxon>Comamonadaceae</taxon>
        <taxon>Polaromonas</taxon>
    </lineage>
</organism>
<gene>
    <name evidence="1" type="ORF">ACFPP7_17345</name>
</gene>